<evidence type="ECO:0000256" key="1">
    <source>
        <dbReference type="SAM" id="MobiDB-lite"/>
    </source>
</evidence>
<dbReference type="EMBL" id="VSSQ01093859">
    <property type="protein sequence ID" value="MPN38553.1"/>
    <property type="molecule type" value="Genomic_DNA"/>
</dbReference>
<accession>A0A645HT41</accession>
<gene>
    <name evidence="2" type="ORF">SDC9_186077</name>
</gene>
<comment type="caution">
    <text evidence="2">The sequence shown here is derived from an EMBL/GenBank/DDBJ whole genome shotgun (WGS) entry which is preliminary data.</text>
</comment>
<dbReference type="AlphaFoldDB" id="A0A645HT41"/>
<name>A0A645HT41_9ZZZZ</name>
<organism evidence="2">
    <name type="scientific">bioreactor metagenome</name>
    <dbReference type="NCBI Taxonomy" id="1076179"/>
    <lineage>
        <taxon>unclassified sequences</taxon>
        <taxon>metagenomes</taxon>
        <taxon>ecological metagenomes</taxon>
    </lineage>
</organism>
<feature type="region of interest" description="Disordered" evidence="1">
    <location>
        <begin position="96"/>
        <end position="151"/>
    </location>
</feature>
<proteinExistence type="predicted"/>
<evidence type="ECO:0000313" key="2">
    <source>
        <dbReference type="EMBL" id="MPN38553.1"/>
    </source>
</evidence>
<reference evidence="2" key="1">
    <citation type="submission" date="2019-08" db="EMBL/GenBank/DDBJ databases">
        <authorList>
            <person name="Kucharzyk K."/>
            <person name="Murdoch R.W."/>
            <person name="Higgins S."/>
            <person name="Loffler F."/>
        </authorList>
    </citation>
    <scope>NUCLEOTIDE SEQUENCE</scope>
</reference>
<sequence>MLSIEYKHLVDNKLPIPDSLKTKEVSIYKANTDILTAPYDTTLLSKPKRKDGLSLDDLKNPSKLLEKAKKGIQDAIQQANEIIDDPEKSLNKLKETLTPDIKIPKPEDFLPPQEVEKKKEGENNEPLPENKENPDKEKEKKIEQEKANPKK</sequence>
<protein>
    <submittedName>
        <fullName evidence="2">Uncharacterized protein</fullName>
    </submittedName>
</protein>